<gene>
    <name evidence="2" type="ORF">CARN6_1310</name>
</gene>
<evidence type="ECO:0000313" key="2">
    <source>
        <dbReference type="EMBL" id="CBI07901.1"/>
    </source>
</evidence>
<protein>
    <submittedName>
        <fullName evidence="2">Uncharacterized protein</fullName>
    </submittedName>
</protein>
<dbReference type="AlphaFoldDB" id="E6QKY1"/>
<feature type="region of interest" description="Disordered" evidence="1">
    <location>
        <begin position="1"/>
        <end position="22"/>
    </location>
</feature>
<sequence length="65" mass="7062">MLKVSENCNLPAGSKTPNSGHGNKIIFFSIIFSKVAWTKRTGSVQSCGKRLKSQELKTNPNGDPL</sequence>
<accession>E6QKY1</accession>
<comment type="caution">
    <text evidence="2">The sequence shown here is derived from an EMBL/GenBank/DDBJ whole genome shotgun (WGS) entry which is preliminary data.</text>
</comment>
<evidence type="ECO:0000256" key="1">
    <source>
        <dbReference type="SAM" id="MobiDB-lite"/>
    </source>
</evidence>
<dbReference type="EMBL" id="CABQ01000159">
    <property type="protein sequence ID" value="CBI07901.1"/>
    <property type="molecule type" value="Genomic_DNA"/>
</dbReference>
<name>E6QKY1_9ZZZZ</name>
<reference evidence="2" key="1">
    <citation type="submission" date="2009-10" db="EMBL/GenBank/DDBJ databases">
        <title>Diversity of trophic interactions inside an arsenic-rich microbial ecosystem.</title>
        <authorList>
            <person name="Bertin P.N."/>
            <person name="Heinrich-Salmeron A."/>
            <person name="Pelletier E."/>
            <person name="Goulhen-Chollet F."/>
            <person name="Arsene-Ploetze F."/>
            <person name="Gallien S."/>
            <person name="Calteau A."/>
            <person name="Vallenet D."/>
            <person name="Casiot C."/>
            <person name="Chane-Woon-Ming B."/>
            <person name="Giloteaux L."/>
            <person name="Barakat M."/>
            <person name="Bonnefoy V."/>
            <person name="Bruneel O."/>
            <person name="Chandler M."/>
            <person name="Cleiss J."/>
            <person name="Duran R."/>
            <person name="Elbaz-Poulichet F."/>
            <person name="Fonknechten N."/>
            <person name="Lauga B."/>
            <person name="Mornico D."/>
            <person name="Ortet P."/>
            <person name="Schaeffer C."/>
            <person name="Siguier P."/>
            <person name="Alexander Thil Smith A."/>
            <person name="Van Dorsselaer A."/>
            <person name="Weissenbach J."/>
            <person name="Medigue C."/>
            <person name="Le Paslier D."/>
        </authorList>
    </citation>
    <scope>NUCLEOTIDE SEQUENCE</scope>
</reference>
<organism evidence="2">
    <name type="scientific">mine drainage metagenome</name>
    <dbReference type="NCBI Taxonomy" id="410659"/>
    <lineage>
        <taxon>unclassified sequences</taxon>
        <taxon>metagenomes</taxon>
        <taxon>ecological metagenomes</taxon>
    </lineage>
</organism>
<proteinExistence type="predicted"/>